<evidence type="ECO:0000256" key="1">
    <source>
        <dbReference type="SAM" id="MobiDB-lite"/>
    </source>
</evidence>
<dbReference type="EMBL" id="CAUYUE010000008">
    <property type="protein sequence ID" value="CAK0783559.1"/>
    <property type="molecule type" value="Genomic_DNA"/>
</dbReference>
<evidence type="ECO:0000313" key="3">
    <source>
        <dbReference type="Proteomes" id="UP001314263"/>
    </source>
</evidence>
<evidence type="ECO:0000313" key="2">
    <source>
        <dbReference type="EMBL" id="CAK0783559.1"/>
    </source>
</evidence>
<comment type="caution">
    <text evidence="2">The sequence shown here is derived from an EMBL/GenBank/DDBJ whole genome shotgun (WGS) entry which is preliminary data.</text>
</comment>
<name>A0AAV1IC64_9CHLO</name>
<proteinExistence type="predicted"/>
<dbReference type="AlphaFoldDB" id="A0AAV1IC64"/>
<gene>
    <name evidence="2" type="ORF">CVIRNUC_006758</name>
</gene>
<feature type="compositionally biased region" description="Polar residues" evidence="1">
    <location>
        <begin position="27"/>
        <end position="45"/>
    </location>
</feature>
<organism evidence="2 3">
    <name type="scientific">Coccomyxa viridis</name>
    <dbReference type="NCBI Taxonomy" id="1274662"/>
    <lineage>
        <taxon>Eukaryota</taxon>
        <taxon>Viridiplantae</taxon>
        <taxon>Chlorophyta</taxon>
        <taxon>core chlorophytes</taxon>
        <taxon>Trebouxiophyceae</taxon>
        <taxon>Trebouxiophyceae incertae sedis</taxon>
        <taxon>Coccomyxaceae</taxon>
        <taxon>Coccomyxa</taxon>
    </lineage>
</organism>
<feature type="compositionally biased region" description="Basic residues" evidence="1">
    <location>
        <begin position="68"/>
        <end position="83"/>
    </location>
</feature>
<protein>
    <submittedName>
        <fullName evidence="2">Uncharacterized protein</fullName>
    </submittedName>
</protein>
<keyword evidence="3" id="KW-1185">Reference proteome</keyword>
<feature type="compositionally biased region" description="Basic and acidic residues" evidence="1">
    <location>
        <begin position="1"/>
        <end position="17"/>
    </location>
</feature>
<sequence length="201" mass="22881">MQTSEYSREEFERRPADFIEPGPNLQIPASTPLNESSETSASPDAQTAAVEPPAPDAQRPQSSSPAHQPRKQNGKALAQHRKLSKEELETMAERLSRVEKKEKKEPRAHPMQLKYEFNSKSRTYTERYIRAKKVSSDAQTEYLKALAERCVAKQQQTEAALRQKYLKPLNPHAKKLTKADMEEHMAKVQRLFQGQGVVDKP</sequence>
<feature type="compositionally biased region" description="Basic and acidic residues" evidence="1">
    <location>
        <begin position="84"/>
        <end position="108"/>
    </location>
</feature>
<reference evidence="2 3" key="1">
    <citation type="submission" date="2023-10" db="EMBL/GenBank/DDBJ databases">
        <authorList>
            <person name="Maclean D."/>
            <person name="Macfadyen A."/>
        </authorList>
    </citation>
    <scope>NUCLEOTIDE SEQUENCE [LARGE SCALE GENOMIC DNA]</scope>
</reference>
<dbReference type="Proteomes" id="UP001314263">
    <property type="component" value="Unassembled WGS sequence"/>
</dbReference>
<accession>A0AAV1IC64</accession>
<feature type="region of interest" description="Disordered" evidence="1">
    <location>
        <begin position="1"/>
        <end position="118"/>
    </location>
</feature>